<keyword evidence="3" id="KW-1185">Reference proteome</keyword>
<dbReference type="RefSeq" id="WP_120519114.1">
    <property type="nucleotide sequence ID" value="NZ_QXZY01000016.1"/>
</dbReference>
<gene>
    <name evidence="2" type="ORF">EG028_25420</name>
</gene>
<evidence type="ECO:0000313" key="3">
    <source>
        <dbReference type="Proteomes" id="UP000279089"/>
    </source>
</evidence>
<name>A0A3N4MDQ7_9BACT</name>
<dbReference type="Proteomes" id="UP000279089">
    <property type="component" value="Unassembled WGS sequence"/>
</dbReference>
<sequence>MRVIILLTCLCCTQLLSAQTKTIHVLVALCDNQYQGIVKVPARIGNGQDPANNLYWGCGYGVKTFLKKQPDWKLLRTIANPSANIYERLVFKHTGKDCYLVADAYNGAYMKQTVSTFLDYAAGKQSFTLGEPAIPAGGGSQLICFVGHNGLMDFQLTQTPSPVNNRPRQAAIFACASKPYFYEALKKTGAQPLIWTTHLLSPEAYTLDAMVDAWLLNETAASIREKVAQAYNKYQHCGIKGARNLFATGW</sequence>
<organism evidence="2 3">
    <name type="scientific">Chitinophaga barathri</name>
    <dbReference type="NCBI Taxonomy" id="1647451"/>
    <lineage>
        <taxon>Bacteria</taxon>
        <taxon>Pseudomonadati</taxon>
        <taxon>Bacteroidota</taxon>
        <taxon>Chitinophagia</taxon>
        <taxon>Chitinophagales</taxon>
        <taxon>Chitinophagaceae</taxon>
        <taxon>Chitinophaga</taxon>
    </lineage>
</organism>
<reference evidence="3" key="1">
    <citation type="submission" date="2018-11" db="EMBL/GenBank/DDBJ databases">
        <title>Chitinophaga lutea sp.nov., isolate from arsenic contaminated soil.</title>
        <authorList>
            <person name="Zong Y."/>
        </authorList>
    </citation>
    <scope>NUCLEOTIDE SEQUENCE [LARGE SCALE GENOMIC DNA]</scope>
    <source>
        <strain evidence="3">YLT18</strain>
    </source>
</reference>
<dbReference type="OrthoDB" id="1149281at2"/>
<feature type="signal peptide" evidence="1">
    <location>
        <begin position="1"/>
        <end position="18"/>
    </location>
</feature>
<dbReference type="EMBL" id="RMBX01000016">
    <property type="protein sequence ID" value="RPD38240.1"/>
    <property type="molecule type" value="Genomic_DNA"/>
</dbReference>
<dbReference type="AlphaFoldDB" id="A0A3N4MDQ7"/>
<keyword evidence="1" id="KW-0732">Signal</keyword>
<protein>
    <submittedName>
        <fullName evidence="2">Uncharacterized protein</fullName>
    </submittedName>
</protein>
<evidence type="ECO:0000313" key="2">
    <source>
        <dbReference type="EMBL" id="RPD38240.1"/>
    </source>
</evidence>
<evidence type="ECO:0000256" key="1">
    <source>
        <dbReference type="SAM" id="SignalP"/>
    </source>
</evidence>
<accession>A0A3N4MDQ7</accession>
<proteinExistence type="predicted"/>
<feature type="chain" id="PRO_5018238536" evidence="1">
    <location>
        <begin position="19"/>
        <end position="250"/>
    </location>
</feature>
<comment type="caution">
    <text evidence="2">The sequence shown here is derived from an EMBL/GenBank/DDBJ whole genome shotgun (WGS) entry which is preliminary data.</text>
</comment>